<feature type="domain" description="NADH:quinone oxidoreductase/Mrp antiporter transmembrane" evidence="6">
    <location>
        <begin position="114"/>
        <end position="380"/>
    </location>
</feature>
<feature type="transmembrane region" description="Helical" evidence="5">
    <location>
        <begin position="150"/>
        <end position="170"/>
    </location>
</feature>
<feature type="transmembrane region" description="Helical" evidence="5">
    <location>
        <begin position="63"/>
        <end position="84"/>
    </location>
</feature>
<feature type="transmembrane region" description="Helical" evidence="5">
    <location>
        <begin position="350"/>
        <end position="372"/>
    </location>
</feature>
<evidence type="ECO:0000256" key="3">
    <source>
        <dbReference type="ARBA" id="ARBA00022989"/>
    </source>
</evidence>
<name>A0A7C1CC45_9CREN</name>
<dbReference type="PRINTS" id="PR01434">
    <property type="entry name" value="NADHDHGNASE5"/>
</dbReference>
<dbReference type="InterPro" id="IPR003945">
    <property type="entry name" value="NU5C-like"/>
</dbReference>
<dbReference type="EMBL" id="DSAY01000035">
    <property type="protein sequence ID" value="HDP14517.1"/>
    <property type="molecule type" value="Genomic_DNA"/>
</dbReference>
<feature type="domain" description="NADH-Ubiquinone oxidoreductase (complex I) chain 5 N-terminal" evidence="7">
    <location>
        <begin position="58"/>
        <end position="97"/>
    </location>
</feature>
<dbReference type="GO" id="GO:0008137">
    <property type="term" value="F:NADH dehydrogenase (ubiquinone) activity"/>
    <property type="evidence" value="ECO:0007669"/>
    <property type="project" value="InterPro"/>
</dbReference>
<feature type="transmembrane region" description="Helical" evidence="5">
    <location>
        <begin position="537"/>
        <end position="554"/>
    </location>
</feature>
<feature type="transmembrane region" description="Helical" evidence="5">
    <location>
        <begin position="462"/>
        <end position="481"/>
    </location>
</feature>
<comment type="caution">
    <text evidence="8">The sequence shown here is derived from an EMBL/GenBank/DDBJ whole genome shotgun (WGS) entry which is preliminary data.</text>
</comment>
<feature type="transmembrane region" description="Helical" evidence="5">
    <location>
        <begin position="119"/>
        <end position="138"/>
    </location>
</feature>
<evidence type="ECO:0000256" key="4">
    <source>
        <dbReference type="ARBA" id="ARBA00023136"/>
    </source>
</evidence>
<feature type="transmembrane region" description="Helical" evidence="5">
    <location>
        <begin position="227"/>
        <end position="246"/>
    </location>
</feature>
<evidence type="ECO:0000256" key="5">
    <source>
        <dbReference type="SAM" id="Phobius"/>
    </source>
</evidence>
<proteinExistence type="predicted"/>
<dbReference type="Pfam" id="PF00361">
    <property type="entry name" value="Proton_antipo_M"/>
    <property type="match status" value="1"/>
</dbReference>
<keyword evidence="3 5" id="KW-1133">Transmembrane helix</keyword>
<dbReference type="InterPro" id="IPR001516">
    <property type="entry name" value="Proton_antipo_N"/>
</dbReference>
<gene>
    <name evidence="8" type="ORF">ENN26_01895</name>
</gene>
<dbReference type="GO" id="GO:0042773">
    <property type="term" value="P:ATP synthesis coupled electron transport"/>
    <property type="evidence" value="ECO:0007669"/>
    <property type="project" value="InterPro"/>
</dbReference>
<reference evidence="8" key="1">
    <citation type="journal article" date="2020" name="mSystems">
        <title>Genome- and Community-Level Interaction Insights into Carbon Utilization and Element Cycling Functions of Hydrothermarchaeota in Hydrothermal Sediment.</title>
        <authorList>
            <person name="Zhou Z."/>
            <person name="Liu Y."/>
            <person name="Xu W."/>
            <person name="Pan J."/>
            <person name="Luo Z.H."/>
            <person name="Li M."/>
        </authorList>
    </citation>
    <scope>NUCLEOTIDE SEQUENCE [LARGE SCALE GENOMIC DNA]</scope>
    <source>
        <strain evidence="8">SpSt-116</strain>
    </source>
</reference>
<feature type="transmembrane region" description="Helical" evidence="5">
    <location>
        <begin position="30"/>
        <end position="48"/>
    </location>
</feature>
<feature type="transmembrane region" description="Helical" evidence="5">
    <location>
        <begin position="6"/>
        <end position="23"/>
    </location>
</feature>
<keyword evidence="4 5" id="KW-0472">Membrane</keyword>
<dbReference type="Pfam" id="PF00662">
    <property type="entry name" value="Proton_antipo_N"/>
    <property type="match status" value="1"/>
</dbReference>
<dbReference type="GO" id="GO:0003954">
    <property type="term" value="F:NADH dehydrogenase activity"/>
    <property type="evidence" value="ECO:0007669"/>
    <property type="project" value="TreeGrafter"/>
</dbReference>
<dbReference type="GO" id="GO:0016020">
    <property type="term" value="C:membrane"/>
    <property type="evidence" value="ECO:0007669"/>
    <property type="project" value="UniProtKB-SubCell"/>
</dbReference>
<dbReference type="AlphaFoldDB" id="A0A7C1CC45"/>
<feature type="transmembrane region" description="Helical" evidence="5">
    <location>
        <begin position="392"/>
        <end position="410"/>
    </location>
</feature>
<evidence type="ECO:0000259" key="6">
    <source>
        <dbReference type="Pfam" id="PF00361"/>
    </source>
</evidence>
<comment type="subcellular location">
    <subcellularLocation>
        <location evidence="1">Membrane</location>
        <topology evidence="1">Multi-pass membrane protein</topology>
    </subcellularLocation>
</comment>
<dbReference type="InterPro" id="IPR001750">
    <property type="entry name" value="ND/Mrp_TM"/>
</dbReference>
<sequence length="555" mass="60920">MNPLYVPVLLFAGSLFNLIVGRLSRKLCEAVSVLITGLAAVLSIYFLLRPIENGLVLPIYTDGISRLMLLVVNCLGALITPYSVGYMANDTGYTRYYTLILLFIGSMSWLVLTRDLVQLYIFWEMVGVCSALLIAFWWEKPEARRAGLKAFTVTRIGDIGLLLAIALAVWQLNTTDISQLITALSSNQDLSVLFCTLLFVAAIGKSAQFPLFVWLPDAMEGPTSVSALIHAATMVKAGVYLIARFYPVIQLTPEVQHTISTIALITIFISAIAALGAFDIKKVLAYSTINHLALMFLALGAGSLTAAIFHLFSHSLFKALLFLTAGIIIHETGTRSLDEVSGLWASGLKFLGVAFFVGALSLAGIPPLSGFITKEMVLGSMEHLFPEETVNLLSFIICLLSSLYIFRLFFRLFVGHSTRHLHENIDTMVVAVSVLILLTLMATVLIYPISSIIGLNIGELKVNIYALTGTFLGLLIAYLVWCTNKFTMLRVSLKPLGRIADQAFYIDRLYTFIAKKALNILSELSTSLQTGNPSVNTLWLISLLLILHIFILGVM</sequence>
<evidence type="ECO:0000256" key="1">
    <source>
        <dbReference type="ARBA" id="ARBA00004141"/>
    </source>
</evidence>
<evidence type="ECO:0000259" key="7">
    <source>
        <dbReference type="Pfam" id="PF00662"/>
    </source>
</evidence>
<evidence type="ECO:0000313" key="8">
    <source>
        <dbReference type="EMBL" id="HDP14517.1"/>
    </source>
</evidence>
<organism evidence="8">
    <name type="scientific">Thermofilum adornatum</name>
    <dbReference type="NCBI Taxonomy" id="1365176"/>
    <lineage>
        <taxon>Archaea</taxon>
        <taxon>Thermoproteota</taxon>
        <taxon>Thermoprotei</taxon>
        <taxon>Thermofilales</taxon>
        <taxon>Thermofilaceae</taxon>
        <taxon>Thermofilum</taxon>
    </lineage>
</organism>
<dbReference type="PANTHER" id="PTHR42829">
    <property type="entry name" value="NADH-UBIQUINONE OXIDOREDUCTASE CHAIN 5"/>
    <property type="match status" value="1"/>
</dbReference>
<feature type="transmembrane region" description="Helical" evidence="5">
    <location>
        <begin position="292"/>
        <end position="312"/>
    </location>
</feature>
<feature type="transmembrane region" description="Helical" evidence="5">
    <location>
        <begin position="430"/>
        <end position="450"/>
    </location>
</feature>
<evidence type="ECO:0000256" key="2">
    <source>
        <dbReference type="ARBA" id="ARBA00022692"/>
    </source>
</evidence>
<accession>A0A7C1CC45</accession>
<dbReference type="PANTHER" id="PTHR42829:SF2">
    <property type="entry name" value="NADH-UBIQUINONE OXIDOREDUCTASE CHAIN 5"/>
    <property type="match status" value="1"/>
</dbReference>
<dbReference type="GO" id="GO:0015990">
    <property type="term" value="P:electron transport coupled proton transport"/>
    <property type="evidence" value="ECO:0007669"/>
    <property type="project" value="TreeGrafter"/>
</dbReference>
<protein>
    <submittedName>
        <fullName evidence="8">NADH-quinone oxidoreductase subunit L</fullName>
    </submittedName>
</protein>
<feature type="transmembrane region" description="Helical" evidence="5">
    <location>
        <begin position="258"/>
        <end position="280"/>
    </location>
</feature>
<keyword evidence="2 5" id="KW-0812">Transmembrane</keyword>
<feature type="transmembrane region" description="Helical" evidence="5">
    <location>
        <begin position="96"/>
        <end position="113"/>
    </location>
</feature>
<feature type="transmembrane region" description="Helical" evidence="5">
    <location>
        <begin position="190"/>
        <end position="215"/>
    </location>
</feature>